<dbReference type="Pfam" id="PF04072">
    <property type="entry name" value="LCM"/>
    <property type="match status" value="1"/>
</dbReference>
<organism evidence="3 4">
    <name type="scientific">Corynebacterium antarcticum</name>
    <dbReference type="NCBI Taxonomy" id="2800405"/>
    <lineage>
        <taxon>Bacteria</taxon>
        <taxon>Bacillati</taxon>
        <taxon>Actinomycetota</taxon>
        <taxon>Actinomycetes</taxon>
        <taxon>Mycobacteriales</taxon>
        <taxon>Corynebacteriaceae</taxon>
        <taxon>Corynebacterium</taxon>
    </lineage>
</organism>
<dbReference type="InterPro" id="IPR007213">
    <property type="entry name" value="Ppm1/Ppm2/Tcmp"/>
</dbReference>
<gene>
    <name evidence="3" type="ORF">OS123_02990</name>
</gene>
<sequence length="280" mass="30515">MTSTADLYGDNVGATLATTVYSRATAGERYRIPGWHDDQAREVWERLVEVGRAAGSDPNELVLTGKSNVAGTVWRSMAMDARVRQFAAEHEGTEIQVVTLGIGLCNRASRLADLDASWLGIDRTKVLELRSRLIPEDDTRLIDASVTEPGWIDGVDAAVPTVFVAEGLLMYLTLDDVTQILTDIGRHMSAPARFICDSHHASIIRRPTRSQITRRTGAVYTFGIEDSRHLAALAPGWRAVGDDDTCSPIGVGMRIASGVFRMLRGGVLYGIKTIELPNHG</sequence>
<dbReference type="EC" id="2.1.1.-" evidence="3"/>
<protein>
    <submittedName>
        <fullName evidence="3">Class I SAM-dependent methyltransferase</fullName>
        <ecNumber evidence="3">2.1.1.-</ecNumber>
    </submittedName>
</protein>
<dbReference type="GO" id="GO:0008168">
    <property type="term" value="F:methyltransferase activity"/>
    <property type="evidence" value="ECO:0007669"/>
    <property type="project" value="UniProtKB-KW"/>
</dbReference>
<comment type="caution">
    <text evidence="3">The sequence shown here is derived from an EMBL/GenBank/DDBJ whole genome shotgun (WGS) entry which is preliminary data.</text>
</comment>
<name>A0A9Q4CAT8_9CORY</name>
<dbReference type="AlphaFoldDB" id="A0A9Q4CAT8"/>
<evidence type="ECO:0000313" key="4">
    <source>
        <dbReference type="Proteomes" id="UP001070238"/>
    </source>
</evidence>
<dbReference type="Proteomes" id="UP001070238">
    <property type="component" value="Unassembled WGS sequence"/>
</dbReference>
<evidence type="ECO:0000256" key="2">
    <source>
        <dbReference type="ARBA" id="ARBA00022679"/>
    </source>
</evidence>
<dbReference type="PANTHER" id="PTHR43619">
    <property type="entry name" value="S-ADENOSYL-L-METHIONINE-DEPENDENT METHYLTRANSFERASE YKTD-RELATED"/>
    <property type="match status" value="1"/>
</dbReference>
<keyword evidence="2 3" id="KW-0808">Transferase</keyword>
<dbReference type="GO" id="GO:0032259">
    <property type="term" value="P:methylation"/>
    <property type="evidence" value="ECO:0007669"/>
    <property type="project" value="UniProtKB-KW"/>
</dbReference>
<reference evidence="3" key="1">
    <citation type="submission" date="2022-11" db="EMBL/GenBank/DDBJ databases">
        <title>Corynebacterium sp. isolated from Penguins.</title>
        <authorList>
            <person name="Sedlar K."/>
            <person name="Svec P."/>
        </authorList>
    </citation>
    <scope>NUCLEOTIDE SEQUENCE</scope>
    <source>
        <strain evidence="3">P5875</strain>
    </source>
</reference>
<dbReference type="RefSeq" id="WP_248231798.1">
    <property type="nucleotide sequence ID" value="NZ_JALNJB010000001.1"/>
</dbReference>
<evidence type="ECO:0000313" key="3">
    <source>
        <dbReference type="EMBL" id="MCX7537513.1"/>
    </source>
</evidence>
<dbReference type="EMBL" id="JAPMKX010000001">
    <property type="protein sequence ID" value="MCX7537513.1"/>
    <property type="molecule type" value="Genomic_DNA"/>
</dbReference>
<accession>A0A9Q4CAT8</accession>
<dbReference type="InterPro" id="IPR029063">
    <property type="entry name" value="SAM-dependent_MTases_sf"/>
</dbReference>
<dbReference type="Gene3D" id="3.40.50.150">
    <property type="entry name" value="Vaccinia Virus protein VP39"/>
    <property type="match status" value="1"/>
</dbReference>
<evidence type="ECO:0000256" key="1">
    <source>
        <dbReference type="ARBA" id="ARBA00022603"/>
    </source>
</evidence>
<dbReference type="PANTHER" id="PTHR43619:SF2">
    <property type="entry name" value="S-ADENOSYL-L-METHIONINE-DEPENDENT METHYLTRANSFERASES SUPERFAMILY PROTEIN"/>
    <property type="match status" value="1"/>
</dbReference>
<keyword evidence="1 3" id="KW-0489">Methyltransferase</keyword>
<proteinExistence type="predicted"/>
<dbReference type="SUPFAM" id="SSF53335">
    <property type="entry name" value="S-adenosyl-L-methionine-dependent methyltransferases"/>
    <property type="match status" value="1"/>
</dbReference>